<feature type="non-terminal residue" evidence="1">
    <location>
        <position position="1"/>
    </location>
</feature>
<dbReference type="SUPFAM" id="SSF52058">
    <property type="entry name" value="L domain-like"/>
    <property type="match status" value="1"/>
</dbReference>
<dbReference type="InterPro" id="IPR032675">
    <property type="entry name" value="LRR_dom_sf"/>
</dbReference>
<dbReference type="PANTHER" id="PTHR13318">
    <property type="entry name" value="PARTNER OF PAIRED, ISOFORM B-RELATED"/>
    <property type="match status" value="1"/>
</dbReference>
<dbReference type="GO" id="GO:0031146">
    <property type="term" value="P:SCF-dependent proteasomal ubiquitin-dependent protein catabolic process"/>
    <property type="evidence" value="ECO:0007669"/>
    <property type="project" value="TreeGrafter"/>
</dbReference>
<organism evidence="1">
    <name type="scientific">hydrothermal vent metagenome</name>
    <dbReference type="NCBI Taxonomy" id="652676"/>
    <lineage>
        <taxon>unclassified sequences</taxon>
        <taxon>metagenomes</taxon>
        <taxon>ecological metagenomes</taxon>
    </lineage>
</organism>
<evidence type="ECO:0000313" key="1">
    <source>
        <dbReference type="EMBL" id="VAX42505.1"/>
    </source>
</evidence>
<proteinExistence type="predicted"/>
<gene>
    <name evidence="1" type="ORF">MNBD_PLANCTO02-3354</name>
</gene>
<dbReference type="GO" id="GO:0019005">
    <property type="term" value="C:SCF ubiquitin ligase complex"/>
    <property type="evidence" value="ECO:0007669"/>
    <property type="project" value="TreeGrafter"/>
</dbReference>
<dbReference type="Gene3D" id="3.80.10.10">
    <property type="entry name" value="Ribonuclease Inhibitor"/>
    <property type="match status" value="2"/>
</dbReference>
<accession>A0A3B1E762</accession>
<sequence>CLHSYSGNAELNALQGYHDLQDLSVGNRVTAQGLSVLKTFPNLKRMSFWEEPKLLKGIGLKNLAECSNLEELDLPCFAPGSDYTPLLKMKKLKEISIAFNKDSISTIANLRHLEKLRLQVNSNDVTSKELALMLSQLKSSKQLKLLGIRIGSLTNPPVVSAEVIEEISKMKSLEVLYLPEIQSQDFGKIGRLENLRRLSIRSTHSQRKKPVDYDIAQLKDLEKIEELNINYKFSQSGLKVLEQFSNLKFLNLSYSKEREGKEDFVVTDEDLRLYVSTLHNLEYLSLIGQPEVTDQGIIYLTHLTKLDDWSFKNTDKISSKGIQAFREKRAQMKKLNQQK</sequence>
<protein>
    <submittedName>
        <fullName evidence="1">Uncharacterized protein</fullName>
    </submittedName>
</protein>
<dbReference type="AlphaFoldDB" id="A0A3B1E762"/>
<name>A0A3B1E762_9ZZZZ</name>
<reference evidence="1" key="1">
    <citation type="submission" date="2018-06" db="EMBL/GenBank/DDBJ databases">
        <authorList>
            <person name="Zhirakovskaya E."/>
        </authorList>
    </citation>
    <scope>NUCLEOTIDE SEQUENCE</scope>
</reference>
<dbReference type="EMBL" id="UOGL01000662">
    <property type="protein sequence ID" value="VAX42505.1"/>
    <property type="molecule type" value="Genomic_DNA"/>
</dbReference>